<dbReference type="Proteomes" id="UP000576792">
    <property type="component" value="Unassembled WGS sequence"/>
</dbReference>
<keyword evidence="3" id="KW-1185">Reference proteome</keyword>
<accession>A0A846S4H8</accession>
<dbReference type="Pfam" id="PF06197">
    <property type="entry name" value="DUF998"/>
    <property type="match status" value="1"/>
</dbReference>
<proteinExistence type="predicted"/>
<organism evidence="2 3">
    <name type="scientific">Brevibacterium marinum</name>
    <dbReference type="NCBI Taxonomy" id="418643"/>
    <lineage>
        <taxon>Bacteria</taxon>
        <taxon>Bacillati</taxon>
        <taxon>Actinomycetota</taxon>
        <taxon>Actinomycetes</taxon>
        <taxon>Micrococcales</taxon>
        <taxon>Brevibacteriaceae</taxon>
        <taxon>Brevibacterium</taxon>
    </lineage>
</organism>
<name>A0A846S4H8_9MICO</name>
<reference evidence="2 3" key="1">
    <citation type="submission" date="2020-03" db="EMBL/GenBank/DDBJ databases">
        <title>Sequencing the genomes of 1000 actinobacteria strains.</title>
        <authorList>
            <person name="Klenk H.-P."/>
        </authorList>
    </citation>
    <scope>NUCLEOTIDE SEQUENCE [LARGE SCALE GENOMIC DNA]</scope>
    <source>
        <strain evidence="2 3">DSM 18964</strain>
    </source>
</reference>
<evidence type="ECO:0000313" key="3">
    <source>
        <dbReference type="Proteomes" id="UP000576792"/>
    </source>
</evidence>
<feature type="transmembrane region" description="Helical" evidence="1">
    <location>
        <begin position="168"/>
        <end position="190"/>
    </location>
</feature>
<feature type="transmembrane region" description="Helical" evidence="1">
    <location>
        <begin position="80"/>
        <end position="100"/>
    </location>
</feature>
<gene>
    <name evidence="2" type="ORF">BKA07_001447</name>
</gene>
<feature type="transmembrane region" description="Helical" evidence="1">
    <location>
        <begin position="202"/>
        <end position="219"/>
    </location>
</feature>
<dbReference type="EMBL" id="JAATJN010000001">
    <property type="protein sequence ID" value="NJC56412.1"/>
    <property type="molecule type" value="Genomic_DNA"/>
</dbReference>
<comment type="caution">
    <text evidence="2">The sequence shown here is derived from an EMBL/GenBank/DDBJ whole genome shotgun (WGS) entry which is preliminary data.</text>
</comment>
<keyword evidence="1" id="KW-1133">Transmembrane helix</keyword>
<evidence type="ECO:0000313" key="2">
    <source>
        <dbReference type="EMBL" id="NJC56412.1"/>
    </source>
</evidence>
<keyword evidence="1" id="KW-0472">Membrane</keyword>
<sequence>MAMSGRFRSGSVPTRSRRRTVGAVLWILQPLCIVAELIAVSQVRTPYSMMDSTMSEAGASTCRTIVYAAGSVPVCSPLGWLMNAATVASGVAVIIGVFLLRPWMPAGWVRACATILTVFSGLSMVGTGIVPVDLDLNLHILVAVPQFLTFPLMLLLIGMVVRKQSRVAAFAGLLGGIICLAGALAFMLRLNEPHGGGLLERIALWPWFLTLSVLGYSLFRVIRHSRTVSTEHALPARKPHL</sequence>
<evidence type="ECO:0000256" key="1">
    <source>
        <dbReference type="SAM" id="Phobius"/>
    </source>
</evidence>
<dbReference type="AlphaFoldDB" id="A0A846S4H8"/>
<keyword evidence="1" id="KW-0812">Transmembrane</keyword>
<feature type="transmembrane region" description="Helical" evidence="1">
    <location>
        <begin position="21"/>
        <end position="40"/>
    </location>
</feature>
<evidence type="ECO:0008006" key="4">
    <source>
        <dbReference type="Google" id="ProtNLM"/>
    </source>
</evidence>
<dbReference type="InterPro" id="IPR009339">
    <property type="entry name" value="DUF998"/>
</dbReference>
<feature type="transmembrane region" description="Helical" evidence="1">
    <location>
        <begin position="112"/>
        <end position="132"/>
    </location>
</feature>
<protein>
    <recommendedName>
        <fullName evidence="4">DUF998 domain-containing protein</fullName>
    </recommendedName>
</protein>
<feature type="transmembrane region" description="Helical" evidence="1">
    <location>
        <begin position="138"/>
        <end position="161"/>
    </location>
</feature>